<dbReference type="SUPFAM" id="SSF47336">
    <property type="entry name" value="ACP-like"/>
    <property type="match status" value="1"/>
</dbReference>
<dbReference type="AlphaFoldDB" id="A0A1G8EX72"/>
<sequence length="367" mass="41791">LGGDSIITIQVVSRARRAGIEIQPRDVFQHQTIAELAGAAGNQKPRQENQADRPLTGTVRMLPVQQFFFEQQFANPNHYNQDVLLAIDKNISEQVIEKACTELVEMHDALRLSYFMNDGEWAQQYTQKAPLFSTFSIQDGKQIDQICSGLQKKIDIHNGPIGHFAFIQTPEEDSHNRLFIVLHHLVVDGVSWRIIIEDLQDIIEKRTTHPKTASVKTWVNHLEEYANDQRTLTHIPFWQKTVQAASPLKTDRTDREKSTAEISVEMDSKMTSMLIQNANSAYLTEINDLLVTALAETFREYTNQGELVFAMEGHGREDIRPGADTSHSVGWFTSIFPVLVDIGRKTEWSDKIRTVKEQLREIPDKGI</sequence>
<dbReference type="InterPro" id="IPR023213">
    <property type="entry name" value="CAT-like_dom_sf"/>
</dbReference>
<dbReference type="STRING" id="405671.SAMN05421827_1621"/>
<dbReference type="EMBL" id="FNCH01000062">
    <property type="protein sequence ID" value="SDH74503.1"/>
    <property type="molecule type" value="Genomic_DNA"/>
</dbReference>
<dbReference type="Gene3D" id="1.10.1200.10">
    <property type="entry name" value="ACP-like"/>
    <property type="match status" value="1"/>
</dbReference>
<dbReference type="PROSITE" id="PS50075">
    <property type="entry name" value="CARRIER"/>
    <property type="match status" value="1"/>
</dbReference>
<dbReference type="PANTHER" id="PTHR45398">
    <property type="match status" value="1"/>
</dbReference>
<feature type="non-terminal residue" evidence="2">
    <location>
        <position position="367"/>
    </location>
</feature>
<protein>
    <submittedName>
        <fullName evidence="2">Phosphopantetheine attachment site</fullName>
    </submittedName>
</protein>
<feature type="non-terminal residue" evidence="2">
    <location>
        <position position="1"/>
    </location>
</feature>
<dbReference type="SUPFAM" id="SSF52777">
    <property type="entry name" value="CoA-dependent acyltransferases"/>
    <property type="match status" value="2"/>
</dbReference>
<dbReference type="Proteomes" id="UP000199643">
    <property type="component" value="Unassembled WGS sequence"/>
</dbReference>
<dbReference type="Pfam" id="PF00550">
    <property type="entry name" value="PP-binding"/>
    <property type="match status" value="1"/>
</dbReference>
<dbReference type="Gene3D" id="3.30.559.10">
    <property type="entry name" value="Chloramphenicol acetyltransferase-like domain"/>
    <property type="match status" value="1"/>
</dbReference>
<gene>
    <name evidence="2" type="ORF">SAMN05421827_1621</name>
</gene>
<evidence type="ECO:0000313" key="3">
    <source>
        <dbReference type="Proteomes" id="UP000199643"/>
    </source>
</evidence>
<keyword evidence="3" id="KW-1185">Reference proteome</keyword>
<proteinExistence type="predicted"/>
<evidence type="ECO:0000313" key="2">
    <source>
        <dbReference type="EMBL" id="SDH74503.1"/>
    </source>
</evidence>
<dbReference type="InterPro" id="IPR001242">
    <property type="entry name" value="Condensation_dom"/>
</dbReference>
<dbReference type="Pfam" id="PF00668">
    <property type="entry name" value="Condensation"/>
    <property type="match status" value="1"/>
</dbReference>
<dbReference type="PANTHER" id="PTHR45398:SF1">
    <property type="entry name" value="ENZYME, PUTATIVE (JCVI)-RELATED"/>
    <property type="match status" value="1"/>
</dbReference>
<dbReference type="GO" id="GO:0003824">
    <property type="term" value="F:catalytic activity"/>
    <property type="evidence" value="ECO:0007669"/>
    <property type="project" value="InterPro"/>
</dbReference>
<accession>A0A1G8EX72</accession>
<dbReference type="InterPro" id="IPR009081">
    <property type="entry name" value="PP-bd_ACP"/>
</dbReference>
<dbReference type="Gene3D" id="3.30.559.30">
    <property type="entry name" value="Nonribosomal peptide synthetase, condensation domain"/>
    <property type="match status" value="1"/>
</dbReference>
<organism evidence="2 3">
    <name type="scientific">Pedobacter terrae</name>
    <dbReference type="NCBI Taxonomy" id="405671"/>
    <lineage>
        <taxon>Bacteria</taxon>
        <taxon>Pseudomonadati</taxon>
        <taxon>Bacteroidota</taxon>
        <taxon>Sphingobacteriia</taxon>
        <taxon>Sphingobacteriales</taxon>
        <taxon>Sphingobacteriaceae</taxon>
        <taxon>Pedobacter</taxon>
    </lineage>
</organism>
<reference evidence="3" key="1">
    <citation type="submission" date="2016-10" db="EMBL/GenBank/DDBJ databases">
        <authorList>
            <person name="Varghese N."/>
            <person name="Submissions S."/>
        </authorList>
    </citation>
    <scope>NUCLEOTIDE SEQUENCE [LARGE SCALE GENOMIC DNA]</scope>
    <source>
        <strain evidence="3">DSM 17933</strain>
    </source>
</reference>
<dbReference type="RefSeq" id="WP_244155742.1">
    <property type="nucleotide sequence ID" value="NZ_FNCH01000062.1"/>
</dbReference>
<evidence type="ECO:0000259" key="1">
    <source>
        <dbReference type="PROSITE" id="PS50075"/>
    </source>
</evidence>
<feature type="domain" description="Carrier" evidence="1">
    <location>
        <begin position="1"/>
        <end position="44"/>
    </location>
</feature>
<name>A0A1G8EX72_9SPHI</name>
<dbReference type="InterPro" id="IPR036736">
    <property type="entry name" value="ACP-like_sf"/>
</dbReference>